<feature type="compositionally biased region" description="Low complexity" evidence="1">
    <location>
        <begin position="106"/>
        <end position="137"/>
    </location>
</feature>
<keyword evidence="3" id="KW-1185">Reference proteome</keyword>
<name>A0A2V1DLS9_9PLEO</name>
<proteinExistence type="predicted"/>
<dbReference type="Proteomes" id="UP000244855">
    <property type="component" value="Unassembled WGS sequence"/>
</dbReference>
<dbReference type="OrthoDB" id="4146887at2759"/>
<dbReference type="PANTHER" id="PTHR39609:SF1">
    <property type="entry name" value="RFEG"/>
    <property type="match status" value="1"/>
</dbReference>
<dbReference type="PANTHER" id="PTHR39609">
    <property type="entry name" value="RFEG-RELATED"/>
    <property type="match status" value="1"/>
</dbReference>
<evidence type="ECO:0000256" key="1">
    <source>
        <dbReference type="SAM" id="MobiDB-lite"/>
    </source>
</evidence>
<dbReference type="EMBL" id="KZ805398">
    <property type="protein sequence ID" value="PVH99167.1"/>
    <property type="molecule type" value="Genomic_DNA"/>
</dbReference>
<feature type="compositionally biased region" description="Polar residues" evidence="1">
    <location>
        <begin position="95"/>
        <end position="105"/>
    </location>
</feature>
<dbReference type="AlphaFoldDB" id="A0A2V1DLS9"/>
<reference evidence="2 3" key="1">
    <citation type="journal article" date="2018" name="Sci. Rep.">
        <title>Comparative genomics provides insights into the lifestyle and reveals functional heterogeneity of dark septate endophytic fungi.</title>
        <authorList>
            <person name="Knapp D.G."/>
            <person name="Nemeth J.B."/>
            <person name="Barry K."/>
            <person name="Hainaut M."/>
            <person name="Henrissat B."/>
            <person name="Johnson J."/>
            <person name="Kuo A."/>
            <person name="Lim J.H.P."/>
            <person name="Lipzen A."/>
            <person name="Nolan M."/>
            <person name="Ohm R.A."/>
            <person name="Tamas L."/>
            <person name="Grigoriev I.V."/>
            <person name="Spatafora J.W."/>
            <person name="Nagy L.G."/>
            <person name="Kovacs G.M."/>
        </authorList>
    </citation>
    <scope>NUCLEOTIDE SEQUENCE [LARGE SCALE GENOMIC DNA]</scope>
    <source>
        <strain evidence="2 3">DSE2036</strain>
    </source>
</reference>
<feature type="region of interest" description="Disordered" evidence="1">
    <location>
        <begin position="39"/>
        <end position="193"/>
    </location>
</feature>
<sequence>MIELRFLTATQGRPGYWITAYRTLTSQMIQDLKLDSQRWRAEKDGSQRGHGSGGSSLVREPKVSRQPDASLVAYQDSQTHASRQHYGPSEGYAASSRSSHPSTYGTTSESPHYTTTPTPSYPSHQTYGQHPPAHPAHTQPRTDPYANYGQTPPVRADYPGYTTAQPTYPYSQPAPDPYGRSTQPSQYATAPQPRYFGYLDQPFHVYR</sequence>
<accession>A0A2V1DLS9</accession>
<gene>
    <name evidence="2" type="ORF">DM02DRAFT_441579</name>
</gene>
<protein>
    <submittedName>
        <fullName evidence="2">Uncharacterized protein</fullName>
    </submittedName>
</protein>
<evidence type="ECO:0000313" key="3">
    <source>
        <dbReference type="Proteomes" id="UP000244855"/>
    </source>
</evidence>
<feature type="compositionally biased region" description="Polar residues" evidence="1">
    <location>
        <begin position="180"/>
        <end position="189"/>
    </location>
</feature>
<evidence type="ECO:0000313" key="2">
    <source>
        <dbReference type="EMBL" id="PVH99167.1"/>
    </source>
</evidence>
<organism evidence="2 3">
    <name type="scientific">Periconia macrospinosa</name>
    <dbReference type="NCBI Taxonomy" id="97972"/>
    <lineage>
        <taxon>Eukaryota</taxon>
        <taxon>Fungi</taxon>
        <taxon>Dikarya</taxon>
        <taxon>Ascomycota</taxon>
        <taxon>Pezizomycotina</taxon>
        <taxon>Dothideomycetes</taxon>
        <taxon>Pleosporomycetidae</taxon>
        <taxon>Pleosporales</taxon>
        <taxon>Massarineae</taxon>
        <taxon>Periconiaceae</taxon>
        <taxon>Periconia</taxon>
    </lineage>
</organism>
<dbReference type="STRING" id="97972.A0A2V1DLS9"/>